<comment type="similarity">
    <text evidence="1">Belongs to the phD/YefM antitoxin family.</text>
</comment>
<evidence type="ECO:0000313" key="3">
    <source>
        <dbReference type="EMBL" id="TKS53005.1"/>
    </source>
</evidence>
<dbReference type="SUPFAM" id="SSF143120">
    <property type="entry name" value="YefM-like"/>
    <property type="match status" value="1"/>
</dbReference>
<dbReference type="EMBL" id="SPUH01000002">
    <property type="protein sequence ID" value="TKS53005.1"/>
    <property type="molecule type" value="Genomic_DNA"/>
</dbReference>
<feature type="compositionally biased region" description="Gly residues" evidence="2">
    <location>
        <begin position="1"/>
        <end position="11"/>
    </location>
</feature>
<dbReference type="InterPro" id="IPR036165">
    <property type="entry name" value="YefM-like_sf"/>
</dbReference>
<comment type="caution">
    <text evidence="3">The sequence shown here is derived from an EMBL/GenBank/DDBJ whole genome shotgun (WGS) entry which is preliminary data.</text>
</comment>
<dbReference type="NCBIfam" id="TIGR01552">
    <property type="entry name" value="phd_fam"/>
    <property type="match status" value="1"/>
</dbReference>
<accession>A0A4Z1R390</accession>
<reference evidence="3 4" key="1">
    <citation type="submission" date="2019-01" db="EMBL/GenBank/DDBJ databases">
        <authorList>
            <person name="Zhang S."/>
        </authorList>
    </citation>
    <scope>NUCLEOTIDE SEQUENCE [LARGE SCALE GENOMIC DNA]</scope>
    <source>
        <strain evidence="3 4">1626</strain>
    </source>
</reference>
<gene>
    <name evidence="3" type="ORF">E4582_12420</name>
</gene>
<evidence type="ECO:0000313" key="4">
    <source>
        <dbReference type="Proteomes" id="UP000298681"/>
    </source>
</evidence>
<evidence type="ECO:0000256" key="2">
    <source>
        <dbReference type="SAM" id="MobiDB-lite"/>
    </source>
</evidence>
<organism evidence="3 4">
    <name type="scientific">Luteimonas yindakuii</name>
    <dbReference type="NCBI Taxonomy" id="2565782"/>
    <lineage>
        <taxon>Bacteria</taxon>
        <taxon>Pseudomonadati</taxon>
        <taxon>Pseudomonadota</taxon>
        <taxon>Gammaproteobacteria</taxon>
        <taxon>Lysobacterales</taxon>
        <taxon>Lysobacteraceae</taxon>
        <taxon>Luteimonas</taxon>
    </lineage>
</organism>
<dbReference type="Proteomes" id="UP000298681">
    <property type="component" value="Unassembled WGS sequence"/>
</dbReference>
<protein>
    <submittedName>
        <fullName evidence="3">Type II toxin-antitoxin system prevent-host-death family antitoxin</fullName>
    </submittedName>
</protein>
<name>A0A4Z1R390_9GAMM</name>
<feature type="region of interest" description="Disordered" evidence="2">
    <location>
        <begin position="1"/>
        <end position="55"/>
    </location>
</feature>
<keyword evidence="4" id="KW-1185">Reference proteome</keyword>
<dbReference type="AlphaFoldDB" id="A0A4Z1R390"/>
<proteinExistence type="inferred from homology"/>
<evidence type="ECO:0000256" key="1">
    <source>
        <dbReference type="ARBA" id="ARBA00009981"/>
    </source>
</evidence>
<sequence length="178" mass="18623">MDGANPGGLRSGRGRPPAGEESAPKARVAPKGHVRAAPASPLQFQNGKYGYNGPLPGGAPMSLPLKLDRLDDLPRAPASDVKKLGWRGVMRTVAREGRLAVTNHNLPEAVILSADEYDAILRALAAAGAPERSALEELRARFDERLAALQAADAGARLRAVMDAPATLDGKVRAGRPG</sequence>